<keyword evidence="8" id="KW-0406">Ion transport</keyword>
<feature type="transmembrane region" description="Helical" evidence="12">
    <location>
        <begin position="352"/>
        <end position="375"/>
    </location>
</feature>
<dbReference type="InterPro" id="IPR038377">
    <property type="entry name" value="Na/Glc_symporter_sf"/>
</dbReference>
<evidence type="ECO:0000256" key="12">
    <source>
        <dbReference type="SAM" id="Phobius"/>
    </source>
</evidence>
<feature type="transmembrane region" description="Helical" evidence="12">
    <location>
        <begin position="446"/>
        <end position="464"/>
    </location>
</feature>
<evidence type="ECO:0000256" key="2">
    <source>
        <dbReference type="ARBA" id="ARBA00006434"/>
    </source>
</evidence>
<feature type="transmembrane region" description="Helical" evidence="12">
    <location>
        <begin position="151"/>
        <end position="171"/>
    </location>
</feature>
<evidence type="ECO:0000256" key="1">
    <source>
        <dbReference type="ARBA" id="ARBA00004651"/>
    </source>
</evidence>
<evidence type="ECO:0000256" key="8">
    <source>
        <dbReference type="ARBA" id="ARBA00023065"/>
    </source>
</evidence>
<evidence type="ECO:0000256" key="10">
    <source>
        <dbReference type="ARBA" id="ARBA00023201"/>
    </source>
</evidence>
<evidence type="ECO:0000313" key="13">
    <source>
        <dbReference type="EMBL" id="MFC3197730.1"/>
    </source>
</evidence>
<sequence>MTTLDYWVIAIFSIGILVAGLSMSDRKPDMQSYFGASGALPWWMSGLSLYMGFFSAGTFVVWGAIAYEQGWVAITIQWMMAIAGFLIGRFIAPRWRQTGVLTAAEFVQQRFGSGVHKFYTYVFLLMSFAYNGAFLYPVAKLVNVSTGLPSHYAIMLFGLMAVLYTTSGGLWAVIVTNVLQFVVLTAAVVIVVPLAFDRVGGISAFVKAAPEGFFNLTGGEYTPWFIAAFGLYNMVFIGGNWAYVQRYTSVPTKQEAKKVGYLFGLLYLISPVIWMLPPMLYRLVNVDLAGLENEGAYLMMCKEVLPAGLMGLMITGMIFATTDSVNASLNVSSAVFTNDVYKRINSGATNRSLMWVARLSTLTFGMITVLVALMVPAMGGIVQVVLSIGALTGVPLYGPAVWALFSNRQTGFSVLFTTIASLAVNLFYKFGAPLLFDISLNRMQETVLGVSLPILLLVVFEVIYRNKAYRVPDVAVPDSSRDTDAGSSRGKRQSALATKTIGVTLLGVSLIIFVLGLFATHGRTIVLATSLATTLLGTGLLVSRPRQKRNADSVL</sequence>
<evidence type="ECO:0000256" key="11">
    <source>
        <dbReference type="RuleBase" id="RU362091"/>
    </source>
</evidence>
<keyword evidence="9 12" id="KW-0472">Membrane</keyword>
<dbReference type="PANTHER" id="PTHR42985">
    <property type="entry name" value="SODIUM-COUPLED MONOCARBOXYLATE TRANSPORTER"/>
    <property type="match status" value="1"/>
</dbReference>
<keyword evidence="7" id="KW-0915">Sodium</keyword>
<feature type="transmembrane region" description="Helical" evidence="12">
    <location>
        <begin position="381"/>
        <end position="405"/>
    </location>
</feature>
<organism evidence="13 14">
    <name type="scientific">Parapedobacter deserti</name>
    <dbReference type="NCBI Taxonomy" id="1912957"/>
    <lineage>
        <taxon>Bacteria</taxon>
        <taxon>Pseudomonadati</taxon>
        <taxon>Bacteroidota</taxon>
        <taxon>Sphingobacteriia</taxon>
        <taxon>Sphingobacteriales</taxon>
        <taxon>Sphingobacteriaceae</taxon>
        <taxon>Parapedobacter</taxon>
    </lineage>
</organism>
<dbReference type="Proteomes" id="UP001595526">
    <property type="component" value="Unassembled WGS sequence"/>
</dbReference>
<feature type="transmembrane region" description="Helical" evidence="12">
    <location>
        <begin position="178"/>
        <end position="196"/>
    </location>
</feature>
<feature type="transmembrane region" description="Helical" evidence="12">
    <location>
        <begin position="71"/>
        <end position="92"/>
    </location>
</feature>
<gene>
    <name evidence="13" type="ORF">ACFOET_08910</name>
</gene>
<dbReference type="InterPro" id="IPR051163">
    <property type="entry name" value="Sodium:Solute_Symporter_SSF"/>
</dbReference>
<feature type="transmembrane region" description="Helical" evidence="12">
    <location>
        <begin position="118"/>
        <end position="139"/>
    </location>
</feature>
<dbReference type="CDD" id="cd11477">
    <property type="entry name" value="SLC5sbd_u1"/>
    <property type="match status" value="1"/>
</dbReference>
<feature type="transmembrane region" description="Helical" evidence="12">
    <location>
        <begin position="525"/>
        <end position="543"/>
    </location>
</feature>
<comment type="similarity">
    <text evidence="2 11">Belongs to the sodium:solute symporter (SSF) (TC 2.A.21) family.</text>
</comment>
<dbReference type="InterPro" id="IPR001734">
    <property type="entry name" value="Na/solute_symporter"/>
</dbReference>
<evidence type="ECO:0000313" key="14">
    <source>
        <dbReference type="Proteomes" id="UP001595526"/>
    </source>
</evidence>
<protein>
    <submittedName>
        <fullName evidence="13">Sodium:solute symporter family protein</fullName>
    </submittedName>
</protein>
<keyword evidence="3" id="KW-0813">Transport</keyword>
<evidence type="ECO:0000256" key="3">
    <source>
        <dbReference type="ARBA" id="ARBA00022448"/>
    </source>
</evidence>
<name>A0ABV7JHZ5_9SPHI</name>
<evidence type="ECO:0000256" key="7">
    <source>
        <dbReference type="ARBA" id="ARBA00023053"/>
    </source>
</evidence>
<evidence type="ECO:0000256" key="9">
    <source>
        <dbReference type="ARBA" id="ARBA00023136"/>
    </source>
</evidence>
<dbReference type="Pfam" id="PF00474">
    <property type="entry name" value="SSF"/>
    <property type="match status" value="1"/>
</dbReference>
<keyword evidence="5 12" id="KW-0812">Transmembrane</keyword>
<feature type="transmembrane region" description="Helical" evidence="12">
    <location>
        <begin position="43"/>
        <end position="65"/>
    </location>
</feature>
<dbReference type="Gene3D" id="1.20.1730.10">
    <property type="entry name" value="Sodium/glucose cotransporter"/>
    <property type="match status" value="1"/>
</dbReference>
<feature type="transmembrane region" description="Helical" evidence="12">
    <location>
        <begin position="412"/>
        <end position="431"/>
    </location>
</feature>
<dbReference type="PANTHER" id="PTHR42985:SF40">
    <property type="entry name" value="LD47995P-RELATED"/>
    <property type="match status" value="1"/>
</dbReference>
<comment type="subcellular location">
    <subcellularLocation>
        <location evidence="1">Cell membrane</location>
        <topology evidence="1">Multi-pass membrane protein</topology>
    </subcellularLocation>
</comment>
<proteinExistence type="inferred from homology"/>
<keyword evidence="6 12" id="KW-1133">Transmembrane helix</keyword>
<comment type="caution">
    <text evidence="13">The sequence shown here is derived from an EMBL/GenBank/DDBJ whole genome shotgun (WGS) entry which is preliminary data.</text>
</comment>
<feature type="transmembrane region" description="Helical" evidence="12">
    <location>
        <begin position="265"/>
        <end position="284"/>
    </location>
</feature>
<keyword evidence="4" id="KW-1003">Cell membrane</keyword>
<dbReference type="PROSITE" id="PS50283">
    <property type="entry name" value="NA_SOLUT_SYMP_3"/>
    <property type="match status" value="1"/>
</dbReference>
<evidence type="ECO:0000256" key="5">
    <source>
        <dbReference type="ARBA" id="ARBA00022692"/>
    </source>
</evidence>
<feature type="transmembrane region" description="Helical" evidence="12">
    <location>
        <begin position="6"/>
        <end position="23"/>
    </location>
</feature>
<feature type="transmembrane region" description="Helical" evidence="12">
    <location>
        <begin position="224"/>
        <end position="244"/>
    </location>
</feature>
<keyword evidence="10" id="KW-0739">Sodium transport</keyword>
<keyword evidence="14" id="KW-1185">Reference proteome</keyword>
<reference evidence="14" key="1">
    <citation type="journal article" date="2019" name="Int. J. Syst. Evol. Microbiol.">
        <title>The Global Catalogue of Microorganisms (GCM) 10K type strain sequencing project: providing services to taxonomists for standard genome sequencing and annotation.</title>
        <authorList>
            <consortium name="The Broad Institute Genomics Platform"/>
            <consortium name="The Broad Institute Genome Sequencing Center for Infectious Disease"/>
            <person name="Wu L."/>
            <person name="Ma J."/>
        </authorList>
    </citation>
    <scope>NUCLEOTIDE SEQUENCE [LARGE SCALE GENOMIC DNA]</scope>
    <source>
        <strain evidence="14">KCTC 52416</strain>
    </source>
</reference>
<dbReference type="RefSeq" id="WP_379021699.1">
    <property type="nucleotide sequence ID" value="NZ_JBHRTA010000029.1"/>
</dbReference>
<accession>A0ABV7JHZ5</accession>
<feature type="transmembrane region" description="Helical" evidence="12">
    <location>
        <begin position="496"/>
        <end position="519"/>
    </location>
</feature>
<dbReference type="EMBL" id="JBHRTA010000029">
    <property type="protein sequence ID" value="MFC3197730.1"/>
    <property type="molecule type" value="Genomic_DNA"/>
</dbReference>
<evidence type="ECO:0000256" key="4">
    <source>
        <dbReference type="ARBA" id="ARBA00022475"/>
    </source>
</evidence>
<evidence type="ECO:0000256" key="6">
    <source>
        <dbReference type="ARBA" id="ARBA00022989"/>
    </source>
</evidence>